<keyword evidence="5" id="KW-1185">Reference proteome</keyword>
<dbReference type="InterPro" id="IPR047650">
    <property type="entry name" value="Transpos_IS110"/>
</dbReference>
<organism evidence="4 5">
    <name type="scientific">[Mycobacterium] holstebronense</name>
    <dbReference type="NCBI Taxonomy" id="3064288"/>
    <lineage>
        <taxon>Bacteria</taxon>
        <taxon>Bacillati</taxon>
        <taxon>Actinomycetota</taxon>
        <taxon>Actinomycetes</taxon>
        <taxon>Mycobacteriales</taxon>
        <taxon>Mycobacteriaceae</taxon>
        <taxon>Mycolicibacterium</taxon>
    </lineage>
</organism>
<dbReference type="Pfam" id="PF01548">
    <property type="entry name" value="DEDD_Tnp_IS110"/>
    <property type="match status" value="1"/>
</dbReference>
<dbReference type="Proteomes" id="UP001190464">
    <property type="component" value="Chromosome"/>
</dbReference>
<dbReference type="PANTHER" id="PTHR33055">
    <property type="entry name" value="TRANSPOSASE FOR INSERTION SEQUENCE ELEMENT IS1111A"/>
    <property type="match status" value="1"/>
</dbReference>
<evidence type="ECO:0000313" key="5">
    <source>
        <dbReference type="Proteomes" id="UP001190464"/>
    </source>
</evidence>
<dbReference type="InterPro" id="IPR003346">
    <property type="entry name" value="Transposase_20"/>
</dbReference>
<dbReference type="Pfam" id="PF02371">
    <property type="entry name" value="Transposase_20"/>
    <property type="match status" value="1"/>
</dbReference>
<sequence length="394" mass="42048">MTEAPPPSDRVVIAVDPHKASWTAAALNASLRPLGVIRVAVSSEGYRQLRRFARRWDDPGWAIEGAAGLGAPLTRQLSVDGIEVTDVPAKLAARVRMLSTGHGRKTDEADAVSVGIAALTASRLNTASVDAAVTAMRALVEHRDDLVKTRTQTINRLHVLLTHLKLAGASRGLTADRAADILRQVRPRDPAAKTLRSLAVDLVAEIRQLDRRIAKAGRDIEAAVETSGSALTQLYGIGTLNAAKILARVGSVHRFRSAAAFASYTGTAPIEASSGEVTRHRLSRAGDRQLNCCLHTMAITQIARDTPGRTYYRKKRAAGKSHREALRCLKRRLSDAVYRQLLHDATKQAGASPVGHTGATLVSSAAGLHPFASTSDQSLTGPANRHPTTGKPDA</sequence>
<dbReference type="PANTHER" id="PTHR33055:SF16">
    <property type="entry name" value="TRANSPOSASE FOR INSERTION SEQUENCE ELEMENT IS1547"/>
    <property type="match status" value="1"/>
</dbReference>
<dbReference type="RefSeq" id="WP_308483769.1">
    <property type="nucleotide sequence ID" value="NZ_OY726398.1"/>
</dbReference>
<evidence type="ECO:0000259" key="3">
    <source>
        <dbReference type="Pfam" id="PF02371"/>
    </source>
</evidence>
<feature type="domain" description="Transposase IS110-like N-terminal" evidence="2">
    <location>
        <begin position="14"/>
        <end position="163"/>
    </location>
</feature>
<dbReference type="EMBL" id="OY726398">
    <property type="protein sequence ID" value="CAJ1506967.1"/>
    <property type="molecule type" value="Genomic_DNA"/>
</dbReference>
<proteinExistence type="predicted"/>
<accession>A0ABM9LYL3</accession>
<evidence type="ECO:0000256" key="1">
    <source>
        <dbReference type="SAM" id="MobiDB-lite"/>
    </source>
</evidence>
<dbReference type="NCBIfam" id="NF033542">
    <property type="entry name" value="transpos_IS110"/>
    <property type="match status" value="1"/>
</dbReference>
<gene>
    <name evidence="4" type="ORF">MU0102_002913</name>
</gene>
<name>A0ABM9LYL3_9MYCO</name>
<reference evidence="4 5" key="1">
    <citation type="submission" date="2023-08" db="EMBL/GenBank/DDBJ databases">
        <authorList>
            <person name="Folkvardsen B D."/>
            <person name="Norman A."/>
        </authorList>
    </citation>
    <scope>NUCLEOTIDE SEQUENCE [LARGE SCALE GENOMIC DNA]</scope>
    <source>
        <strain evidence="4 5">Mu0102</strain>
    </source>
</reference>
<feature type="domain" description="Transposase IS116/IS110/IS902 C-terminal" evidence="3">
    <location>
        <begin position="230"/>
        <end position="313"/>
    </location>
</feature>
<protein>
    <submittedName>
        <fullName evidence="4">IS110 family transposase</fullName>
    </submittedName>
</protein>
<dbReference type="InterPro" id="IPR002525">
    <property type="entry name" value="Transp_IS110-like_N"/>
</dbReference>
<feature type="region of interest" description="Disordered" evidence="1">
    <location>
        <begin position="372"/>
        <end position="394"/>
    </location>
</feature>
<evidence type="ECO:0000313" key="4">
    <source>
        <dbReference type="EMBL" id="CAJ1506967.1"/>
    </source>
</evidence>
<evidence type="ECO:0000259" key="2">
    <source>
        <dbReference type="Pfam" id="PF01548"/>
    </source>
</evidence>
<feature type="compositionally biased region" description="Polar residues" evidence="1">
    <location>
        <begin position="372"/>
        <end position="381"/>
    </location>
</feature>